<sequence>MRIRLVVLAVLSICLTPFLVGQIIGAQKERADAVRNVEQGLRTSINRTRDFLMDVQADVENMASLIAANDSFQRVPPAECSENLNKIRSMDKRIEHISIMTPKAVVYCSSTSSAEGIAAQGPSKHFKSIRHSNTFWGDIHYSSISNTVVISSVSVIKKNDKVEYLVVISLTVSALRNDIFDLFQVPLGKAILVNGKGETLDSAALAQPDLSFDQTTIDASSSIEAGIIAPRTKDETASYIGVVKLPMNDARMLFSTPLKGVYSREDQKLGFAIVISLFEVIILAATVMTAIEFFFFRTLRKITKLASEITSGGQGQRISVKSPFPDFKVLASALNLMVERLDDASKLDSLTGLANRRALDVHFEHCDRLLADEQTALAVAMIDIDGFKRFNDRFGHAAGDNALQQVGRTLRRVARRGTEIAARYGGEEFTLVLTITDAAKLYAYLDSVRQSVEDLAIQHPDSPFGHITISIGYAVASPGMTMRQTVEMADAALYASKAAGRNRVTAGQASPPIAADI</sequence>
<dbReference type="PANTHER" id="PTHR45138:SF9">
    <property type="entry name" value="DIGUANYLATE CYCLASE DGCM-RELATED"/>
    <property type="match status" value="1"/>
</dbReference>
<dbReference type="Pfam" id="PF00990">
    <property type="entry name" value="GGDEF"/>
    <property type="match status" value="1"/>
</dbReference>
<keyword evidence="3" id="KW-0812">Transmembrane</keyword>
<dbReference type="EMBL" id="PJNW01000005">
    <property type="protein sequence ID" value="PKR89392.1"/>
    <property type="molecule type" value="Genomic_DNA"/>
</dbReference>
<keyword evidence="3" id="KW-1133">Transmembrane helix</keyword>
<dbReference type="InterPro" id="IPR000160">
    <property type="entry name" value="GGDEF_dom"/>
</dbReference>
<dbReference type="SMART" id="SM00267">
    <property type="entry name" value="GGDEF"/>
    <property type="match status" value="1"/>
</dbReference>
<reference evidence="5 6" key="1">
    <citation type="submission" date="2017-12" db="EMBL/GenBank/DDBJ databases">
        <title>Anaerobic carbon monoxide metabolism by Pleomorphomonas carboxyditropha sp. nov., a new mesophilic hydrogenogenic carboxidotroph.</title>
        <authorList>
            <person name="Esquivel-Elizondo S."/>
            <person name="Krajmalnik-Brown R."/>
        </authorList>
    </citation>
    <scope>NUCLEOTIDE SEQUENCE [LARGE SCALE GENOMIC DNA]</scope>
    <source>
        <strain evidence="5 6">R5-392</strain>
    </source>
</reference>
<dbReference type="Proteomes" id="UP000233491">
    <property type="component" value="Unassembled WGS sequence"/>
</dbReference>
<proteinExistence type="predicted"/>
<dbReference type="GO" id="GO:0052621">
    <property type="term" value="F:diguanylate cyclase activity"/>
    <property type="evidence" value="ECO:0007669"/>
    <property type="project" value="UniProtKB-EC"/>
</dbReference>
<dbReference type="GO" id="GO:1902201">
    <property type="term" value="P:negative regulation of bacterial-type flagellum-dependent cell motility"/>
    <property type="evidence" value="ECO:0007669"/>
    <property type="project" value="TreeGrafter"/>
</dbReference>
<evidence type="ECO:0000256" key="2">
    <source>
        <dbReference type="ARBA" id="ARBA00034247"/>
    </source>
</evidence>
<dbReference type="CDD" id="cd01949">
    <property type="entry name" value="GGDEF"/>
    <property type="match status" value="1"/>
</dbReference>
<accession>A0A1I4TE32</accession>
<dbReference type="FunFam" id="3.30.70.270:FF:000001">
    <property type="entry name" value="Diguanylate cyclase domain protein"/>
    <property type="match status" value="1"/>
</dbReference>
<dbReference type="CDD" id="cd06225">
    <property type="entry name" value="HAMP"/>
    <property type="match status" value="1"/>
</dbReference>
<dbReference type="GO" id="GO:0005886">
    <property type="term" value="C:plasma membrane"/>
    <property type="evidence" value="ECO:0007669"/>
    <property type="project" value="TreeGrafter"/>
</dbReference>
<dbReference type="InterPro" id="IPR029787">
    <property type="entry name" value="Nucleotide_cyclase"/>
</dbReference>
<dbReference type="OrthoDB" id="9812260at2"/>
<evidence type="ECO:0000313" key="6">
    <source>
        <dbReference type="Proteomes" id="UP000233491"/>
    </source>
</evidence>
<dbReference type="EC" id="2.7.7.65" evidence="1"/>
<feature type="domain" description="GGDEF" evidence="4">
    <location>
        <begin position="375"/>
        <end position="509"/>
    </location>
</feature>
<name>A0A1I4TE32_9HYPH</name>
<dbReference type="AlphaFoldDB" id="A0A1I4TE32"/>
<dbReference type="InterPro" id="IPR043128">
    <property type="entry name" value="Rev_trsase/Diguanyl_cyclase"/>
</dbReference>
<gene>
    <name evidence="5" type="ORF">CXZ10_08365</name>
</gene>
<keyword evidence="6" id="KW-1185">Reference proteome</keyword>
<keyword evidence="3" id="KW-0472">Membrane</keyword>
<dbReference type="RefSeq" id="WP_101288704.1">
    <property type="nucleotide sequence ID" value="NZ_FOUQ01000005.1"/>
</dbReference>
<dbReference type="InterPro" id="IPR050469">
    <property type="entry name" value="Diguanylate_Cyclase"/>
</dbReference>
<evidence type="ECO:0000256" key="1">
    <source>
        <dbReference type="ARBA" id="ARBA00012528"/>
    </source>
</evidence>
<dbReference type="SUPFAM" id="SSF55073">
    <property type="entry name" value="Nucleotide cyclase"/>
    <property type="match status" value="1"/>
</dbReference>
<feature type="transmembrane region" description="Helical" evidence="3">
    <location>
        <begin position="269"/>
        <end position="295"/>
    </location>
</feature>
<protein>
    <recommendedName>
        <fullName evidence="1">diguanylate cyclase</fullName>
        <ecNumber evidence="1">2.7.7.65</ecNumber>
    </recommendedName>
</protein>
<organism evidence="5 6">
    <name type="scientific">Pleomorphomonas diazotrophica</name>
    <dbReference type="NCBI Taxonomy" id="1166257"/>
    <lineage>
        <taxon>Bacteria</taxon>
        <taxon>Pseudomonadati</taxon>
        <taxon>Pseudomonadota</taxon>
        <taxon>Alphaproteobacteria</taxon>
        <taxon>Hyphomicrobiales</taxon>
        <taxon>Pleomorphomonadaceae</taxon>
        <taxon>Pleomorphomonas</taxon>
    </lineage>
</organism>
<dbReference type="Gene3D" id="3.30.70.270">
    <property type="match status" value="1"/>
</dbReference>
<evidence type="ECO:0000256" key="3">
    <source>
        <dbReference type="SAM" id="Phobius"/>
    </source>
</evidence>
<comment type="catalytic activity">
    <reaction evidence="2">
        <text>2 GTP = 3',3'-c-di-GMP + 2 diphosphate</text>
        <dbReference type="Rhea" id="RHEA:24898"/>
        <dbReference type="ChEBI" id="CHEBI:33019"/>
        <dbReference type="ChEBI" id="CHEBI:37565"/>
        <dbReference type="ChEBI" id="CHEBI:58805"/>
        <dbReference type="EC" id="2.7.7.65"/>
    </reaction>
</comment>
<dbReference type="GO" id="GO:0043709">
    <property type="term" value="P:cell adhesion involved in single-species biofilm formation"/>
    <property type="evidence" value="ECO:0007669"/>
    <property type="project" value="TreeGrafter"/>
</dbReference>
<dbReference type="NCBIfam" id="TIGR00254">
    <property type="entry name" value="GGDEF"/>
    <property type="match status" value="1"/>
</dbReference>
<dbReference type="PANTHER" id="PTHR45138">
    <property type="entry name" value="REGULATORY COMPONENTS OF SENSORY TRANSDUCTION SYSTEM"/>
    <property type="match status" value="1"/>
</dbReference>
<dbReference type="PROSITE" id="PS50887">
    <property type="entry name" value="GGDEF"/>
    <property type="match status" value="1"/>
</dbReference>
<dbReference type="CDD" id="cd18773">
    <property type="entry name" value="PDC1_HK_sensor"/>
    <property type="match status" value="1"/>
</dbReference>
<comment type="caution">
    <text evidence="5">The sequence shown here is derived from an EMBL/GenBank/DDBJ whole genome shotgun (WGS) entry which is preliminary data.</text>
</comment>
<evidence type="ECO:0000313" key="5">
    <source>
        <dbReference type="EMBL" id="PKR89392.1"/>
    </source>
</evidence>
<evidence type="ECO:0000259" key="4">
    <source>
        <dbReference type="PROSITE" id="PS50887"/>
    </source>
</evidence>